<evidence type="ECO:0000256" key="1">
    <source>
        <dbReference type="SAM" id="Phobius"/>
    </source>
</evidence>
<protein>
    <submittedName>
        <fullName evidence="2">Uncharacterized protein</fullName>
    </submittedName>
</protein>
<proteinExistence type="predicted"/>
<name>A0A0F9J1S4_9ZZZZ</name>
<evidence type="ECO:0000313" key="2">
    <source>
        <dbReference type="EMBL" id="KKM26399.1"/>
    </source>
</evidence>
<dbReference type="EMBL" id="LAZR01012519">
    <property type="protein sequence ID" value="KKM26399.1"/>
    <property type="molecule type" value="Genomic_DNA"/>
</dbReference>
<feature type="transmembrane region" description="Helical" evidence="1">
    <location>
        <begin position="34"/>
        <end position="51"/>
    </location>
</feature>
<keyword evidence="1" id="KW-0472">Membrane</keyword>
<accession>A0A0F9J1S4</accession>
<keyword evidence="1" id="KW-0812">Transmembrane</keyword>
<dbReference type="AlphaFoldDB" id="A0A0F9J1S4"/>
<comment type="caution">
    <text evidence="2">The sequence shown here is derived from an EMBL/GenBank/DDBJ whole genome shotgun (WGS) entry which is preliminary data.</text>
</comment>
<sequence length="129" mass="14761">MSDTIQINKKNLGEAIELYNELIVKDLKLKISRTAIFLIFFYVLTVIFLIICNLSPNISTIIGSSLLEFSSVVAGITKIKETYNKLRKDKRILTSSYATLKITYVLAGDNQEYLKEIDSALREYLKKFI</sequence>
<keyword evidence="1" id="KW-1133">Transmembrane helix</keyword>
<reference evidence="2" key="1">
    <citation type="journal article" date="2015" name="Nature">
        <title>Complex archaea that bridge the gap between prokaryotes and eukaryotes.</title>
        <authorList>
            <person name="Spang A."/>
            <person name="Saw J.H."/>
            <person name="Jorgensen S.L."/>
            <person name="Zaremba-Niedzwiedzka K."/>
            <person name="Martijn J."/>
            <person name="Lind A.E."/>
            <person name="van Eijk R."/>
            <person name="Schleper C."/>
            <person name="Guy L."/>
            <person name="Ettema T.J."/>
        </authorList>
    </citation>
    <scope>NUCLEOTIDE SEQUENCE</scope>
</reference>
<organism evidence="2">
    <name type="scientific">marine sediment metagenome</name>
    <dbReference type="NCBI Taxonomy" id="412755"/>
    <lineage>
        <taxon>unclassified sequences</taxon>
        <taxon>metagenomes</taxon>
        <taxon>ecological metagenomes</taxon>
    </lineage>
</organism>
<gene>
    <name evidence="2" type="ORF">LCGC14_1585160</name>
</gene>